<dbReference type="RefSeq" id="WP_062649808.1">
    <property type="nucleotide sequence ID" value="NZ_LPUR01000001.1"/>
</dbReference>
<comment type="caution">
    <text evidence="2">The sequence shown here is derived from an EMBL/GenBank/DDBJ whole genome shotgun (WGS) entry which is preliminary data.</text>
</comment>
<evidence type="ECO:0000313" key="2">
    <source>
        <dbReference type="EMBL" id="KXH85706.1"/>
    </source>
</evidence>
<gene>
    <name evidence="2" type="ORF">AU378_08155</name>
</gene>
<dbReference type="PROSITE" id="PS51257">
    <property type="entry name" value="PROKAR_LIPOPROTEIN"/>
    <property type="match status" value="1"/>
</dbReference>
<accession>A0A135WLB7</accession>
<sequence>MKISILKTMASAIFLAAAVSCSSHDEMMADTQTQSKSDFSTEALKTKTYKLRFGLISLDGTKTLSGNHDVGSFLAENTVTGEVYDTYYGGGFQTLPGYYDGVPAGDYTFSAMQGQGGWTGYGSVTGTVSDAQVDADGYITVYIPVTWAE</sequence>
<reference evidence="2 3" key="2">
    <citation type="journal article" date="2016" name="Genome Announc.">
        <title>Draft Genome Sequence of a Biocontrol Rhizobacterium, Chryseobacterium kwangjuense Strain KJ1R5, Isolated from Pepper (Capsicum annuum).</title>
        <authorList>
            <person name="Jeong J.J."/>
            <person name="Park H."/>
            <person name="Park B.H."/>
            <person name="Mannaa M."/>
            <person name="Sang M.K."/>
            <person name="Choi I.G."/>
            <person name="Kim K.D."/>
        </authorList>
    </citation>
    <scope>NUCLEOTIDE SEQUENCE [LARGE SCALE GENOMIC DNA]</scope>
    <source>
        <strain evidence="2 3">KJ1R5</strain>
    </source>
</reference>
<evidence type="ECO:0000313" key="3">
    <source>
        <dbReference type="Proteomes" id="UP000070513"/>
    </source>
</evidence>
<feature type="chain" id="PRO_5007467977" description="DUF3823 domain-containing protein" evidence="1">
    <location>
        <begin position="26"/>
        <end position="149"/>
    </location>
</feature>
<evidence type="ECO:0008006" key="4">
    <source>
        <dbReference type="Google" id="ProtNLM"/>
    </source>
</evidence>
<dbReference type="Proteomes" id="UP000070513">
    <property type="component" value="Unassembled WGS sequence"/>
</dbReference>
<proteinExistence type="predicted"/>
<evidence type="ECO:0000256" key="1">
    <source>
        <dbReference type="SAM" id="SignalP"/>
    </source>
</evidence>
<protein>
    <recommendedName>
        <fullName evidence="4">DUF3823 domain-containing protein</fullName>
    </recommendedName>
</protein>
<reference evidence="3" key="1">
    <citation type="submission" date="2015-12" db="EMBL/GenBank/DDBJ databases">
        <title>Genome sequence of a biocontrol rhizobacterium Chryseobacterium kwangjuense strain KJ1R5 isolated from pepper (Capsicum annuum L.).</title>
        <authorList>
            <person name="Jeong J.-J."/>
            <person name="Park H."/>
            <person name="Mannaa M."/>
            <person name="Sang M.K."/>
            <person name="Choi I.-G."/>
            <person name="Kim K.D."/>
        </authorList>
    </citation>
    <scope>NUCLEOTIDE SEQUENCE [LARGE SCALE GENOMIC DNA]</scope>
    <source>
        <strain evidence="3">KJ1R5</strain>
    </source>
</reference>
<organism evidence="2 3">
    <name type="scientific">Chryseobacterium kwangjuense</name>
    <dbReference type="NCBI Taxonomy" id="267125"/>
    <lineage>
        <taxon>Bacteria</taxon>
        <taxon>Pseudomonadati</taxon>
        <taxon>Bacteroidota</taxon>
        <taxon>Flavobacteriia</taxon>
        <taxon>Flavobacteriales</taxon>
        <taxon>Weeksellaceae</taxon>
        <taxon>Chryseobacterium group</taxon>
        <taxon>Chryseobacterium</taxon>
    </lineage>
</organism>
<dbReference type="OrthoDB" id="1271033at2"/>
<dbReference type="EMBL" id="LPUR01000001">
    <property type="protein sequence ID" value="KXH85706.1"/>
    <property type="molecule type" value="Genomic_DNA"/>
</dbReference>
<dbReference type="AlphaFoldDB" id="A0A135WLB7"/>
<name>A0A135WLB7_9FLAO</name>
<keyword evidence="1" id="KW-0732">Signal</keyword>
<feature type="signal peptide" evidence="1">
    <location>
        <begin position="1"/>
        <end position="25"/>
    </location>
</feature>